<organism evidence="1 2">
    <name type="scientific">Pyropia yezoensis</name>
    <name type="common">Susabi-nori</name>
    <name type="synonym">Porphyra yezoensis</name>
    <dbReference type="NCBI Taxonomy" id="2788"/>
    <lineage>
        <taxon>Eukaryota</taxon>
        <taxon>Rhodophyta</taxon>
        <taxon>Bangiophyceae</taxon>
        <taxon>Bangiales</taxon>
        <taxon>Bangiaceae</taxon>
        <taxon>Pyropia</taxon>
    </lineage>
</organism>
<reference evidence="1" key="1">
    <citation type="submission" date="2019-11" db="EMBL/GenBank/DDBJ databases">
        <title>Nori genome reveals adaptations in red seaweeds to the harsh intertidal environment.</title>
        <authorList>
            <person name="Wang D."/>
            <person name="Mao Y."/>
        </authorList>
    </citation>
    <scope>NUCLEOTIDE SEQUENCE</scope>
    <source>
        <tissue evidence="1">Gametophyte</tissue>
    </source>
</reference>
<gene>
    <name evidence="1" type="ORF">I4F81_002893</name>
</gene>
<proteinExistence type="predicted"/>
<protein>
    <submittedName>
        <fullName evidence="1">Uncharacterized protein</fullName>
    </submittedName>
</protein>
<keyword evidence="2" id="KW-1185">Reference proteome</keyword>
<evidence type="ECO:0000313" key="2">
    <source>
        <dbReference type="Proteomes" id="UP000798662"/>
    </source>
</evidence>
<accession>A0ACC3BRJ1</accession>
<sequence length="1232" mass="138556">MFDVNGGLLPIVGSIALTVCIGFYQTQVNFGVVSNMSVPVLLGTDYLDLHVPAVCGPEGIIRMRNGETVPILRKGRTVSPTTHQPRENSPKGGGSTTHVRVCKGTVVPPRSRTFVRVRTRFRGNGLVSPVDRVYYTHQVQVAWGPMTCGDDQTWWVEVLNTSEEPRRLPGGMKIASISTFEGNVVAVTQQQWEDIGMAGSADQSSSSTAKSPTVHRENIPECLHGRLDELIQKHHKLWNGDLGLIKATEHRIVLKPGARPVRLSPYRMGPDSRELTREQVQRMQDMGVIEPCSSEWASPIVLVPKSDGTMRFCIDYRKLNERTVRDSYPLPRMDDCLDSLGEAQYFSTLDCNAGYWQIPIRKEDRHLTTFTCHCGVYQCTRLPFGLCNAPATFQRAIDLILAGVKWQIALVYLDDIIVFSGTAEEHLSHLDRVFTLLGEAGVTLKPTKCHLFSNEVEYLGHIVRPGRILVNEKNLMAIRRAKFPQTQTQLRSFLGMCNVYRRFVANYAKVSAPLNHLVSSKMPKRLDAPKPPEQEAFDRLRELLCNPPVLAIPRPGAHYIVDVDASYDQLGCCLLQQQPSGEYLPVGYFSKGLSPAQKNYSVTEVEGLGVVWAVSMLRPYIEGRKFLIRCDHNALKWILTTTACTNNRLNRWRLCLAEFDYDVEYRPGPKHAVADALSRIPTDGKDTSPIPEELPHVAVTTRSGTVLDPRMPGMAKLLPVSLDEFVQAQESDKLCRRLRKELDQAQPTRFFLNDNGILCRKGYTQGDKQVVVPKELRKSILQREHSSPLGGHPGSTRMYQTLRKKYYWPSLVADVYGYVAACATCAKNRLMESRQTSSMRLFPATEPFAAIAVDLLGPLPRTPEGYEYLLVMCDRFTKLTRVSPLKDITAVDVLSELLDVWVASYGIPDSILSDNGPQFASVLYQGVMKMLGVQTNFATPYHPQTNGQVERFNRTLVRQLRHYVHDHVVTWARYASLLVTAYNSQVHSSTGEAPFAFVCPRRLPSVAVERLTQTEGETSTQTPSQAKASLLQRLEEMIPLVRATMEKAQARYKRYFDVRVRHRRDPLRVGDWIYVNSHDNKGGKLVFKTLGPYHILKTDGRRLTIESDDGIRTINGNHATRAPEPPEGDPAWERALQAWKVPSLPTSSNKPLEAVFDKFVGHGYDESGRLMLRVRWFGYGPTSDTWEFVEDLPVEKVRRYCQTVGISIRRRSTRTSGDEVPAPSQSRAASQP</sequence>
<evidence type="ECO:0000313" key="1">
    <source>
        <dbReference type="EMBL" id="KAK1860304.1"/>
    </source>
</evidence>
<comment type="caution">
    <text evidence="1">The sequence shown here is derived from an EMBL/GenBank/DDBJ whole genome shotgun (WGS) entry which is preliminary data.</text>
</comment>
<dbReference type="EMBL" id="CM020618">
    <property type="protein sequence ID" value="KAK1860304.1"/>
    <property type="molecule type" value="Genomic_DNA"/>
</dbReference>
<dbReference type="Proteomes" id="UP000798662">
    <property type="component" value="Chromosome 1"/>
</dbReference>
<name>A0ACC3BRJ1_PYRYE</name>